<evidence type="ECO:0000313" key="4">
    <source>
        <dbReference type="Proteomes" id="UP000694501"/>
    </source>
</evidence>
<evidence type="ECO:0000313" key="3">
    <source>
        <dbReference type="EMBL" id="MBU7600852.1"/>
    </source>
</evidence>
<comment type="caution">
    <text evidence="3">The sequence shown here is derived from an EMBL/GenBank/DDBJ whole genome shotgun (WGS) entry which is preliminary data.</text>
</comment>
<accession>A0A949JJY8</accession>
<feature type="domain" description="Glucose/Sorbosone dehydrogenase" evidence="2">
    <location>
        <begin position="104"/>
        <end position="422"/>
    </location>
</feature>
<evidence type="ECO:0000259" key="2">
    <source>
        <dbReference type="Pfam" id="PF07995"/>
    </source>
</evidence>
<dbReference type="SUPFAM" id="SSF50952">
    <property type="entry name" value="Soluble quinoprotein glucose dehydrogenase"/>
    <property type="match status" value="1"/>
</dbReference>
<keyword evidence="4" id="KW-1185">Reference proteome</keyword>
<dbReference type="InterPro" id="IPR011041">
    <property type="entry name" value="Quinoprot_gluc/sorb_DH_b-prop"/>
</dbReference>
<dbReference type="InterPro" id="IPR012938">
    <property type="entry name" value="Glc/Sorbosone_DH"/>
</dbReference>
<gene>
    <name evidence="3" type="ORF">JGS22_025330</name>
</gene>
<dbReference type="Gene3D" id="2.120.10.30">
    <property type="entry name" value="TolB, C-terminal domain"/>
    <property type="match status" value="1"/>
</dbReference>
<dbReference type="EMBL" id="JAELVF020000004">
    <property type="protein sequence ID" value="MBU7600852.1"/>
    <property type="molecule type" value="Genomic_DNA"/>
</dbReference>
<name>A0A949JJY8_9ACTN</name>
<organism evidence="3 4">
    <name type="scientific">Streptomyces tardus</name>
    <dbReference type="NCBI Taxonomy" id="2780544"/>
    <lineage>
        <taxon>Bacteria</taxon>
        <taxon>Bacillati</taxon>
        <taxon>Actinomycetota</taxon>
        <taxon>Actinomycetes</taxon>
        <taxon>Kitasatosporales</taxon>
        <taxon>Streptomycetaceae</taxon>
        <taxon>Streptomyces</taxon>
    </lineage>
</organism>
<dbReference type="InterPro" id="IPR011042">
    <property type="entry name" value="6-blade_b-propeller_TolB-like"/>
</dbReference>
<proteinExistence type="predicted"/>
<dbReference type="PANTHER" id="PTHR19328">
    <property type="entry name" value="HEDGEHOG-INTERACTING PROTEIN"/>
    <property type="match status" value="1"/>
</dbReference>
<evidence type="ECO:0000256" key="1">
    <source>
        <dbReference type="SAM" id="MobiDB-lite"/>
    </source>
</evidence>
<dbReference type="Pfam" id="PF07995">
    <property type="entry name" value="GSDH"/>
    <property type="match status" value="1"/>
</dbReference>
<feature type="compositionally biased region" description="Polar residues" evidence="1">
    <location>
        <begin position="1"/>
        <end position="14"/>
    </location>
</feature>
<reference evidence="3" key="1">
    <citation type="submission" date="2021-06" db="EMBL/GenBank/DDBJ databases">
        <title>Sequencing of actinobacteria type strains.</title>
        <authorList>
            <person name="Nguyen G.-S."/>
            <person name="Wentzel A."/>
        </authorList>
    </citation>
    <scope>NUCLEOTIDE SEQUENCE</scope>
    <source>
        <strain evidence="3">P38-E01</strain>
    </source>
</reference>
<protein>
    <submittedName>
        <fullName evidence="3">PQQ-dependent sugar dehydrogenase</fullName>
    </submittedName>
</protein>
<dbReference type="Proteomes" id="UP000694501">
    <property type="component" value="Unassembled WGS sequence"/>
</dbReference>
<feature type="region of interest" description="Disordered" evidence="1">
    <location>
        <begin position="1"/>
        <end position="54"/>
    </location>
</feature>
<dbReference type="PANTHER" id="PTHR19328:SF75">
    <property type="entry name" value="ALDOSE SUGAR DEHYDROGENASE YLII"/>
    <property type="match status" value="1"/>
</dbReference>
<dbReference type="AlphaFoldDB" id="A0A949JJY8"/>
<sequence length="433" mass="45743">MPSRWSSVLSTTADGPTRTRHAPTPAGCAAAGSPAVSPLPTRPHRRRSERNTVKFGKKSSAVLAAACLVASLGTASAYADEPASPPQAARAAQVALEEVADAESPTAGAPGPDDSLWIAERAGTVRVLSDGGLGEPVLDISEETTIDAERGLLGIAFDHDLAHFYISYTDLEGTSTIDEFAVVDGALDQESRRTVLTQEQPYSNHNGGDIKFGPDGYLYIAFGDGGSGGDPHGHGQSLDTLLGKILRIDPSGGDPYSIPEDNPFVDNAEAKDEIWSYGLRNPWRFSFDSATGDMLIGDVGQTDWEEIDWAPADSKGGENYGWSEMEGTHPFRGGTEPENHVPPVFEYDRSGLGCSVTGGFVYNGSAIPDLVGQYVYSDYCDGTARTLRIENGEVTEEGDLGVNGGEVISIVQDGDGELYLLAIGGTISRITPA</sequence>